<feature type="region of interest" description="Disordered" evidence="1">
    <location>
        <begin position="355"/>
        <end position="380"/>
    </location>
</feature>
<feature type="compositionally biased region" description="Low complexity" evidence="1">
    <location>
        <begin position="100"/>
        <end position="120"/>
    </location>
</feature>
<feature type="region of interest" description="Disordered" evidence="1">
    <location>
        <begin position="169"/>
        <end position="189"/>
    </location>
</feature>
<feature type="compositionally biased region" description="Polar residues" evidence="1">
    <location>
        <begin position="355"/>
        <end position="366"/>
    </location>
</feature>
<evidence type="ECO:0000313" key="2">
    <source>
        <dbReference type="EMBL" id="KIK03494.1"/>
    </source>
</evidence>
<dbReference type="Proteomes" id="UP000054477">
    <property type="component" value="Unassembled WGS sequence"/>
</dbReference>
<name>A0A0C9XPN4_9AGAR</name>
<dbReference type="EMBL" id="KN838579">
    <property type="protein sequence ID" value="KIK03494.1"/>
    <property type="molecule type" value="Genomic_DNA"/>
</dbReference>
<protein>
    <submittedName>
        <fullName evidence="2">Uncharacterized protein</fullName>
    </submittedName>
</protein>
<dbReference type="AlphaFoldDB" id="A0A0C9XPN4"/>
<sequence>MVIDRDRGPNGDVMIYHSLPETLGIPRGVFPTSQRLSLSRHAESVTSFDGENRSCDLPMSQPKSRRSSAYLTQEREIVETRKHIPEVLRSRRYATDFGLGSVSSTGSTPSSQDSETDSSLSLYEDFSREFPQPPPIRSPVLRRMKSSPWLTDQRTSAVEKHPIQQHANIRLTSSGQRNSQPGFSPSTPYGADSKRAFIVDFEEEAEGQIYNSDRKDLDLEMVGEALVGLEMNSLVSESSIRGISDEEGNNTIATVISAGAELLRWSTSHRATPPLATRTSTPPVNRPMTNSEYENVQVSDNSDTRSRPPQTIRKVASMKEQAKDSELTTIIAHRPLPKIKSLRFIPPPYWDLSPTSASNKEANTGTAFARPPPGANRRGALNGAEAERSLPKTPYPSSTINGVTQKLFHRQHQSVPLAGLGFSDAALFKCQASRPQPLAAPFSHRPCLSVTTQGYKEGALPIPKSFIDITPERATAPVAVRKERVKWLIARASNGVINWSRQFSKKKQSSA</sequence>
<gene>
    <name evidence="2" type="ORF">K443DRAFT_121414</name>
</gene>
<feature type="region of interest" description="Disordered" evidence="1">
    <location>
        <begin position="41"/>
        <end position="70"/>
    </location>
</feature>
<feature type="compositionally biased region" description="Polar residues" evidence="1">
    <location>
        <begin position="277"/>
        <end position="301"/>
    </location>
</feature>
<feature type="compositionally biased region" description="Polar residues" evidence="1">
    <location>
        <begin position="169"/>
        <end position="187"/>
    </location>
</feature>
<accession>A0A0C9XPN4</accession>
<evidence type="ECO:0000256" key="1">
    <source>
        <dbReference type="SAM" id="MobiDB-lite"/>
    </source>
</evidence>
<reference evidence="2 3" key="1">
    <citation type="submission" date="2014-04" db="EMBL/GenBank/DDBJ databases">
        <authorList>
            <consortium name="DOE Joint Genome Institute"/>
            <person name="Kuo A."/>
            <person name="Kohler A."/>
            <person name="Nagy L.G."/>
            <person name="Floudas D."/>
            <person name="Copeland A."/>
            <person name="Barry K.W."/>
            <person name="Cichocki N."/>
            <person name="Veneault-Fourrey C."/>
            <person name="LaButti K."/>
            <person name="Lindquist E.A."/>
            <person name="Lipzen A."/>
            <person name="Lundell T."/>
            <person name="Morin E."/>
            <person name="Murat C."/>
            <person name="Sun H."/>
            <person name="Tunlid A."/>
            <person name="Henrissat B."/>
            <person name="Grigoriev I.V."/>
            <person name="Hibbett D.S."/>
            <person name="Martin F."/>
            <person name="Nordberg H.P."/>
            <person name="Cantor M.N."/>
            <person name="Hua S.X."/>
        </authorList>
    </citation>
    <scope>NUCLEOTIDE SEQUENCE [LARGE SCALE GENOMIC DNA]</scope>
    <source>
        <strain evidence="2 3">LaAM-08-1</strain>
    </source>
</reference>
<feature type="region of interest" description="Disordered" evidence="1">
    <location>
        <begin position="99"/>
        <end position="120"/>
    </location>
</feature>
<proteinExistence type="predicted"/>
<feature type="region of interest" description="Disordered" evidence="1">
    <location>
        <begin position="272"/>
        <end position="323"/>
    </location>
</feature>
<keyword evidence="3" id="KW-1185">Reference proteome</keyword>
<organism evidence="2 3">
    <name type="scientific">Laccaria amethystina LaAM-08-1</name>
    <dbReference type="NCBI Taxonomy" id="1095629"/>
    <lineage>
        <taxon>Eukaryota</taxon>
        <taxon>Fungi</taxon>
        <taxon>Dikarya</taxon>
        <taxon>Basidiomycota</taxon>
        <taxon>Agaricomycotina</taxon>
        <taxon>Agaricomycetes</taxon>
        <taxon>Agaricomycetidae</taxon>
        <taxon>Agaricales</taxon>
        <taxon>Agaricineae</taxon>
        <taxon>Hydnangiaceae</taxon>
        <taxon>Laccaria</taxon>
    </lineage>
</organism>
<reference evidence="3" key="2">
    <citation type="submission" date="2015-01" db="EMBL/GenBank/DDBJ databases">
        <title>Evolutionary Origins and Diversification of the Mycorrhizal Mutualists.</title>
        <authorList>
            <consortium name="DOE Joint Genome Institute"/>
            <consortium name="Mycorrhizal Genomics Consortium"/>
            <person name="Kohler A."/>
            <person name="Kuo A."/>
            <person name="Nagy L.G."/>
            <person name="Floudas D."/>
            <person name="Copeland A."/>
            <person name="Barry K.W."/>
            <person name="Cichocki N."/>
            <person name="Veneault-Fourrey C."/>
            <person name="LaButti K."/>
            <person name="Lindquist E.A."/>
            <person name="Lipzen A."/>
            <person name="Lundell T."/>
            <person name="Morin E."/>
            <person name="Murat C."/>
            <person name="Riley R."/>
            <person name="Ohm R."/>
            <person name="Sun H."/>
            <person name="Tunlid A."/>
            <person name="Henrissat B."/>
            <person name="Grigoriev I.V."/>
            <person name="Hibbett D.S."/>
            <person name="Martin F."/>
        </authorList>
    </citation>
    <scope>NUCLEOTIDE SEQUENCE [LARGE SCALE GENOMIC DNA]</scope>
    <source>
        <strain evidence="3">LaAM-08-1</strain>
    </source>
</reference>
<feature type="region of interest" description="Disordered" evidence="1">
    <location>
        <begin position="126"/>
        <end position="145"/>
    </location>
</feature>
<dbReference type="OrthoDB" id="2943593at2759"/>
<evidence type="ECO:0000313" key="3">
    <source>
        <dbReference type="Proteomes" id="UP000054477"/>
    </source>
</evidence>
<dbReference type="HOGENOM" id="CLU_547517_0_0_1"/>